<name>A0A0G1CCX6_9BACT</name>
<dbReference type="InterPro" id="IPR001173">
    <property type="entry name" value="Glyco_trans_2-like"/>
</dbReference>
<dbReference type="STRING" id="1618436.UV59_C0045G0002"/>
<dbReference type="InterPro" id="IPR029044">
    <property type="entry name" value="Nucleotide-diphossugar_trans"/>
</dbReference>
<keyword evidence="2" id="KW-0808">Transferase</keyword>
<evidence type="ECO:0000313" key="3">
    <source>
        <dbReference type="Proteomes" id="UP000034543"/>
    </source>
</evidence>
<dbReference type="Pfam" id="PF00535">
    <property type="entry name" value="Glycos_transf_2"/>
    <property type="match status" value="1"/>
</dbReference>
<dbReference type="CDD" id="cd04179">
    <property type="entry name" value="DPM_DPG-synthase_like"/>
    <property type="match status" value="1"/>
</dbReference>
<organism evidence="2 3">
    <name type="scientific">Candidatus Gottesmanbacteria bacterium GW2011_GWA1_43_11</name>
    <dbReference type="NCBI Taxonomy" id="1618436"/>
    <lineage>
        <taxon>Bacteria</taxon>
        <taxon>Candidatus Gottesmaniibacteriota</taxon>
    </lineage>
</organism>
<evidence type="ECO:0000259" key="1">
    <source>
        <dbReference type="Pfam" id="PF00535"/>
    </source>
</evidence>
<reference evidence="2 3" key="1">
    <citation type="journal article" date="2015" name="Nature">
        <title>rRNA introns, odd ribosomes, and small enigmatic genomes across a large radiation of phyla.</title>
        <authorList>
            <person name="Brown C.T."/>
            <person name="Hug L.A."/>
            <person name="Thomas B.C."/>
            <person name="Sharon I."/>
            <person name="Castelle C.J."/>
            <person name="Singh A."/>
            <person name="Wilkins M.J."/>
            <person name="Williams K.H."/>
            <person name="Banfield J.F."/>
        </authorList>
    </citation>
    <scope>NUCLEOTIDE SEQUENCE [LARGE SCALE GENOMIC DNA]</scope>
</reference>
<gene>
    <name evidence="2" type="ORF">UV59_C0045G0002</name>
</gene>
<evidence type="ECO:0000313" key="2">
    <source>
        <dbReference type="EMBL" id="KKS83244.1"/>
    </source>
</evidence>
<dbReference type="GO" id="GO:0016740">
    <property type="term" value="F:transferase activity"/>
    <property type="evidence" value="ECO:0007669"/>
    <property type="project" value="UniProtKB-KW"/>
</dbReference>
<dbReference type="Proteomes" id="UP000034543">
    <property type="component" value="Unassembled WGS sequence"/>
</dbReference>
<dbReference type="SUPFAM" id="SSF53448">
    <property type="entry name" value="Nucleotide-diphospho-sugar transferases"/>
    <property type="match status" value="1"/>
</dbReference>
<proteinExistence type="predicted"/>
<sequence>MKKPDYSLVLACYNEGPTFEESLNKIYSQVEKMKGVWEIIFVEDKSTDDTRAAVEKFVRENKNAKAIYHNRNLGRGKSVADGIMASRGDICGYIDVDCEIAPTYIPLFVKEIENGRDMVVGKRFYESGLKSITRVVASKVYASIIKLFLDVPIEDTEAGYKFFRRKTILPILKKTRDKHWFWDTEICARTSRAGLAIGEIPVLFIRRPEKKSTVKLIPDSINYISSLIKFRSDSNR</sequence>
<accession>A0A0G1CCX6</accession>
<dbReference type="EMBL" id="LCFB01000045">
    <property type="protein sequence ID" value="KKS83244.1"/>
    <property type="molecule type" value="Genomic_DNA"/>
</dbReference>
<dbReference type="AlphaFoldDB" id="A0A0G1CCX6"/>
<dbReference type="GO" id="GO:0006487">
    <property type="term" value="P:protein N-linked glycosylation"/>
    <property type="evidence" value="ECO:0007669"/>
    <property type="project" value="TreeGrafter"/>
</dbReference>
<dbReference type="PANTHER" id="PTHR10859:SF105">
    <property type="entry name" value="DOLICHYL-PHOSPHATE BETA-D-MANNOSYLTRANSFERASE"/>
    <property type="match status" value="1"/>
</dbReference>
<protein>
    <submittedName>
        <fullName evidence="2">Glycosyl transferase family 2</fullName>
    </submittedName>
</protein>
<dbReference type="Gene3D" id="3.90.550.10">
    <property type="entry name" value="Spore Coat Polysaccharide Biosynthesis Protein SpsA, Chain A"/>
    <property type="match status" value="1"/>
</dbReference>
<feature type="domain" description="Glycosyltransferase 2-like" evidence="1">
    <location>
        <begin position="7"/>
        <end position="166"/>
    </location>
</feature>
<comment type="caution">
    <text evidence="2">The sequence shown here is derived from an EMBL/GenBank/DDBJ whole genome shotgun (WGS) entry which is preliminary data.</text>
</comment>
<dbReference type="PANTHER" id="PTHR10859">
    <property type="entry name" value="GLYCOSYL TRANSFERASE"/>
    <property type="match status" value="1"/>
</dbReference>